<sequence>MLTKRKELLKTQLVRKSGVTPNVATSFIETLDTNELLKINNLLRDINMQILVGQMYYSGYGVPKDDQKNLMETFTVDVHRAENRPLNVPLIAPFIIASSRLEMVENVAIRIELSNGSVGWGEAPILSFVIAEDQKTAMAKASEACAFLRRCPLLTLGSMLEEIAAILPGHEFATVSDIQLNSSSSSSY</sequence>
<evidence type="ECO:0000256" key="1">
    <source>
        <dbReference type="ARBA" id="ARBA00022723"/>
    </source>
</evidence>
<dbReference type="Proteomes" id="UP000289738">
    <property type="component" value="Chromosome A02"/>
</dbReference>
<keyword evidence="1" id="KW-0479">Metal-binding</keyword>
<name>A0A445EBF5_ARAHY</name>
<reference evidence="2 3" key="1">
    <citation type="submission" date="2019-01" db="EMBL/GenBank/DDBJ databases">
        <title>Sequencing of cultivated peanut Arachis hypogaea provides insights into genome evolution and oil improvement.</title>
        <authorList>
            <person name="Chen X."/>
        </authorList>
    </citation>
    <scope>NUCLEOTIDE SEQUENCE [LARGE SCALE GENOMIC DNA]</scope>
    <source>
        <strain evidence="3">cv. Fuhuasheng</strain>
        <tissue evidence="2">Leaves</tissue>
    </source>
</reference>
<dbReference type="SUPFAM" id="SSF54826">
    <property type="entry name" value="Enolase N-terminal domain-like"/>
    <property type="match status" value="1"/>
</dbReference>
<organism evidence="2 3">
    <name type="scientific">Arachis hypogaea</name>
    <name type="common">Peanut</name>
    <dbReference type="NCBI Taxonomy" id="3818"/>
    <lineage>
        <taxon>Eukaryota</taxon>
        <taxon>Viridiplantae</taxon>
        <taxon>Streptophyta</taxon>
        <taxon>Embryophyta</taxon>
        <taxon>Tracheophyta</taxon>
        <taxon>Spermatophyta</taxon>
        <taxon>Magnoliopsida</taxon>
        <taxon>eudicotyledons</taxon>
        <taxon>Gunneridae</taxon>
        <taxon>Pentapetalae</taxon>
        <taxon>rosids</taxon>
        <taxon>fabids</taxon>
        <taxon>Fabales</taxon>
        <taxon>Fabaceae</taxon>
        <taxon>Papilionoideae</taxon>
        <taxon>50 kb inversion clade</taxon>
        <taxon>dalbergioids sensu lato</taxon>
        <taxon>Dalbergieae</taxon>
        <taxon>Pterocarpus clade</taxon>
        <taxon>Arachis</taxon>
    </lineage>
</organism>
<dbReference type="PANTHER" id="PTHR48073:SF2">
    <property type="entry name" value="O-SUCCINYLBENZOATE SYNTHASE"/>
    <property type="match status" value="1"/>
</dbReference>
<accession>A0A445EBF5</accession>
<evidence type="ECO:0000313" key="2">
    <source>
        <dbReference type="EMBL" id="RYR72864.1"/>
    </source>
</evidence>
<dbReference type="GO" id="GO:0046872">
    <property type="term" value="F:metal ion binding"/>
    <property type="evidence" value="ECO:0007669"/>
    <property type="project" value="UniProtKB-KW"/>
</dbReference>
<evidence type="ECO:0008006" key="4">
    <source>
        <dbReference type="Google" id="ProtNLM"/>
    </source>
</evidence>
<dbReference type="Gene3D" id="3.30.390.10">
    <property type="entry name" value="Enolase-like, N-terminal domain"/>
    <property type="match status" value="1"/>
</dbReference>
<dbReference type="STRING" id="3818.A0A445EBF5"/>
<dbReference type="AlphaFoldDB" id="A0A445EBF5"/>
<protein>
    <recommendedName>
        <fullName evidence="4">Mandelate racemase/muconate lactonizing enzyme N-terminal domain-containing protein</fullName>
    </recommendedName>
</protein>
<comment type="caution">
    <text evidence="2">The sequence shown here is derived from an EMBL/GenBank/DDBJ whole genome shotgun (WGS) entry which is preliminary data.</text>
</comment>
<proteinExistence type="predicted"/>
<dbReference type="InterPro" id="IPR029017">
    <property type="entry name" value="Enolase-like_N"/>
</dbReference>
<dbReference type="PANTHER" id="PTHR48073">
    <property type="entry name" value="O-SUCCINYLBENZOATE SYNTHASE-RELATED"/>
    <property type="match status" value="1"/>
</dbReference>
<evidence type="ECO:0000313" key="3">
    <source>
        <dbReference type="Proteomes" id="UP000289738"/>
    </source>
</evidence>
<gene>
    <name evidence="2" type="ORF">Ahy_A02g007090</name>
</gene>
<keyword evidence="3" id="KW-1185">Reference proteome</keyword>
<dbReference type="EMBL" id="SDMP01000002">
    <property type="protein sequence ID" value="RYR72864.1"/>
    <property type="molecule type" value="Genomic_DNA"/>
</dbReference>